<keyword evidence="4" id="KW-0238">DNA-binding</keyword>
<dbReference type="InterPro" id="IPR021858">
    <property type="entry name" value="Fun_TF"/>
</dbReference>
<evidence type="ECO:0000256" key="5">
    <source>
        <dbReference type="ARBA" id="ARBA00023163"/>
    </source>
</evidence>
<keyword evidence="9" id="KW-1185">Reference proteome</keyword>
<keyword evidence="2" id="KW-0862">Zinc</keyword>
<feature type="non-terminal residue" evidence="8">
    <location>
        <position position="529"/>
    </location>
</feature>
<dbReference type="OrthoDB" id="2593732at2759"/>
<reference evidence="8 9" key="1">
    <citation type="journal article" date="2016" name="Nat. Commun.">
        <title>Ectomycorrhizal ecology is imprinted in the genome of the dominant symbiotic fungus Cenococcum geophilum.</title>
        <authorList>
            <consortium name="DOE Joint Genome Institute"/>
            <person name="Peter M."/>
            <person name="Kohler A."/>
            <person name="Ohm R.A."/>
            <person name="Kuo A."/>
            <person name="Krutzmann J."/>
            <person name="Morin E."/>
            <person name="Arend M."/>
            <person name="Barry K.W."/>
            <person name="Binder M."/>
            <person name="Choi C."/>
            <person name="Clum A."/>
            <person name="Copeland A."/>
            <person name="Grisel N."/>
            <person name="Haridas S."/>
            <person name="Kipfer T."/>
            <person name="LaButti K."/>
            <person name="Lindquist E."/>
            <person name="Lipzen A."/>
            <person name="Maire R."/>
            <person name="Meier B."/>
            <person name="Mihaltcheva S."/>
            <person name="Molinier V."/>
            <person name="Murat C."/>
            <person name="Poggeler S."/>
            <person name="Quandt C.A."/>
            <person name="Sperisen C."/>
            <person name="Tritt A."/>
            <person name="Tisserant E."/>
            <person name="Crous P.W."/>
            <person name="Henrissat B."/>
            <person name="Nehls U."/>
            <person name="Egli S."/>
            <person name="Spatafora J.W."/>
            <person name="Grigoriev I.V."/>
            <person name="Martin F.M."/>
        </authorList>
    </citation>
    <scope>NUCLEOTIDE SEQUENCE [LARGE SCALE GENOMIC DNA]</scope>
    <source>
        <strain evidence="8 9">CBS 459.81</strain>
    </source>
</reference>
<evidence type="ECO:0000256" key="4">
    <source>
        <dbReference type="ARBA" id="ARBA00023125"/>
    </source>
</evidence>
<dbReference type="SUPFAM" id="SSF57701">
    <property type="entry name" value="Zn2/Cys6 DNA-binding domain"/>
    <property type="match status" value="1"/>
</dbReference>
<dbReference type="PANTHER" id="PTHR36206:SF10">
    <property type="entry name" value="ZN(II)2CYS6 TRANSCRIPTION FACTOR (EUROFUNG)"/>
    <property type="match status" value="1"/>
</dbReference>
<dbReference type="Proteomes" id="UP000250266">
    <property type="component" value="Unassembled WGS sequence"/>
</dbReference>
<dbReference type="GO" id="GO:0008270">
    <property type="term" value="F:zinc ion binding"/>
    <property type="evidence" value="ECO:0007669"/>
    <property type="project" value="InterPro"/>
</dbReference>
<evidence type="ECO:0000313" key="8">
    <source>
        <dbReference type="EMBL" id="OCK86487.1"/>
    </source>
</evidence>
<dbReference type="InterPro" id="IPR052360">
    <property type="entry name" value="Transcr_Regulatory_Proteins"/>
</dbReference>
<proteinExistence type="predicted"/>
<evidence type="ECO:0000313" key="9">
    <source>
        <dbReference type="Proteomes" id="UP000250266"/>
    </source>
</evidence>
<evidence type="ECO:0000256" key="1">
    <source>
        <dbReference type="ARBA" id="ARBA00022723"/>
    </source>
</evidence>
<keyword evidence="1" id="KW-0479">Metal-binding</keyword>
<name>A0A8E2ELY8_9PEZI</name>
<dbReference type="InterPro" id="IPR036864">
    <property type="entry name" value="Zn2-C6_fun-type_DNA-bd_sf"/>
</dbReference>
<keyword evidence="6" id="KW-0539">Nucleus</keyword>
<accession>A0A8E2ELY8</accession>
<evidence type="ECO:0000256" key="6">
    <source>
        <dbReference type="ARBA" id="ARBA00023242"/>
    </source>
</evidence>
<dbReference type="PROSITE" id="PS00463">
    <property type="entry name" value="ZN2_CY6_FUNGAL_1"/>
    <property type="match status" value="1"/>
</dbReference>
<feature type="domain" description="Zn(2)-C6 fungal-type" evidence="7">
    <location>
        <begin position="11"/>
        <end position="39"/>
    </location>
</feature>
<dbReference type="PANTHER" id="PTHR36206">
    <property type="entry name" value="ASPERCRYPTIN BIOSYNTHESIS CLUSTER-SPECIFIC TRANSCRIPTION REGULATOR ATNN-RELATED"/>
    <property type="match status" value="1"/>
</dbReference>
<dbReference type="CDD" id="cd00067">
    <property type="entry name" value="GAL4"/>
    <property type="match status" value="1"/>
</dbReference>
<dbReference type="GO" id="GO:0003677">
    <property type="term" value="F:DNA binding"/>
    <property type="evidence" value="ECO:0007669"/>
    <property type="project" value="UniProtKB-KW"/>
</dbReference>
<dbReference type="InterPro" id="IPR001138">
    <property type="entry name" value="Zn2Cys6_DnaBD"/>
</dbReference>
<dbReference type="Gene3D" id="4.10.240.10">
    <property type="entry name" value="Zn(2)-C6 fungal-type DNA-binding domain"/>
    <property type="match status" value="1"/>
</dbReference>
<protein>
    <recommendedName>
        <fullName evidence="7">Zn(2)-C6 fungal-type domain-containing protein</fullName>
    </recommendedName>
</protein>
<dbReference type="PROSITE" id="PS50048">
    <property type="entry name" value="ZN2_CY6_FUNGAL_2"/>
    <property type="match status" value="1"/>
</dbReference>
<evidence type="ECO:0000256" key="2">
    <source>
        <dbReference type="ARBA" id="ARBA00022833"/>
    </source>
</evidence>
<dbReference type="Pfam" id="PF11951">
    <property type="entry name" value="Fungal_trans_2"/>
    <property type="match status" value="1"/>
</dbReference>
<organism evidence="8 9">
    <name type="scientific">Lepidopterella palustris CBS 459.81</name>
    <dbReference type="NCBI Taxonomy" id="1314670"/>
    <lineage>
        <taxon>Eukaryota</taxon>
        <taxon>Fungi</taxon>
        <taxon>Dikarya</taxon>
        <taxon>Ascomycota</taxon>
        <taxon>Pezizomycotina</taxon>
        <taxon>Dothideomycetes</taxon>
        <taxon>Pleosporomycetidae</taxon>
        <taxon>Mytilinidiales</taxon>
        <taxon>Argynnaceae</taxon>
        <taxon>Lepidopterella</taxon>
    </lineage>
</organism>
<dbReference type="SMART" id="SM00066">
    <property type="entry name" value="GAL4"/>
    <property type="match status" value="1"/>
</dbReference>
<dbReference type="Pfam" id="PF00172">
    <property type="entry name" value="Zn_clus"/>
    <property type="match status" value="1"/>
</dbReference>
<dbReference type="GO" id="GO:0000981">
    <property type="term" value="F:DNA-binding transcription factor activity, RNA polymerase II-specific"/>
    <property type="evidence" value="ECO:0007669"/>
    <property type="project" value="InterPro"/>
</dbReference>
<dbReference type="AlphaFoldDB" id="A0A8E2ELY8"/>
<keyword evidence="5" id="KW-0804">Transcription</keyword>
<keyword evidence="3" id="KW-0805">Transcription regulation</keyword>
<gene>
    <name evidence="8" type="ORF">K432DRAFT_284795</name>
</gene>
<evidence type="ECO:0000259" key="7">
    <source>
        <dbReference type="PROSITE" id="PS50048"/>
    </source>
</evidence>
<evidence type="ECO:0000256" key="3">
    <source>
        <dbReference type="ARBA" id="ARBA00023015"/>
    </source>
</evidence>
<dbReference type="EMBL" id="KV744805">
    <property type="protein sequence ID" value="OCK86487.1"/>
    <property type="molecule type" value="Genomic_DNA"/>
</dbReference>
<sequence>SRANHRKVRTGCNTCKIRRIKCDEQKPACQKCKSTGRNCDGYEDPRQWIVVVSPPSRSPLSDGFEDDKARHFFDLFRSISASELSRFFDGGIWGNLVLQAAHSSPAVRHAVISLASSHEKYKAGPTPIPWNLPTLPKGYIYAAQEYGKAVRHLRKHLSEDSQQNHTTALICGVLFICIEVLQGNGIGALQHLDGCIRMLNEIRSRASLPLQGTSSVLRKTIENEIEDDLLPMFTRLDLEAALFVGFRPPLLEVNFSPLLEPEVSMLAFSNVSEASNSLHSLMIQIGKFIRQSLESRRYRIIGDVPLHVFGKQQNFLRQLSYWERAMDAFLVQLRLEAPQSIQNFQKQITLLQIHHKVTTIWLSTSLQAEETMNDAFIPMFSEIVRLAASLNGSLTVESAEVPQSPPRTFSLETGIIQPLFWVAIKCRDGHIRREAHAELRKCPQEGVWLGMVEAAIANRVIEIEEAGSIECSSSKETFKRAEDIPEWVRIHGVDMTPDTNRRVVKMEYLQRPNGPDGEWDENVEWVTWG</sequence>